<evidence type="ECO:0000313" key="13">
    <source>
        <dbReference type="EMBL" id="KAI1881965.1"/>
    </source>
</evidence>
<feature type="domain" description="Phospholipase A2-like central" evidence="12">
    <location>
        <begin position="429"/>
        <end position="494"/>
    </location>
</feature>
<sequence>MLHRTTLCVAIFLLYSLAALDNAAAHSDSTDFCYWRSSTAQGRSQHNFLRLSGDAHAGSLRLYHSIWAEDRRLVHCAVTTESTIVESYLSLCRGEQAENFTDVPDTNFASLFVGLGSQCTHAFESGEGAFKRDKREINSPSNAEHHSVEDSSGRKLWRQKRSWIIPGTVWCGSGNKATNYDELGVFGQTDKCCREHDHCSDTIPAFNYGYGIFNRHIFTVSHCDCDNRFHQCLLAANTTVSNMVGYGYFNLLKTPCFILTQKMQCTETNWFGMCTLSQMSPFAIIQDPIDYNSTVPLSEDVQSGGASIPAVTAGDSNVTLWTVSNQNVTSPAVRPSHTQVPWPRPRWPCRHRGKGLARGNTFKHKKGRGLKRRGTAAGEHSGALPWPRSDHSSENALPAAHHSTQPKVLYNQPAPVEDNWQKDKLQPCDCYKHLDECRLKIPPGETRFGLQNLEHKTLYHCNCTHRLAQQFPGQGESNAVRSLLAHFVSLSCFSMPSPNDCPGSQRCSAVLSETPYLQLNLPEWDYKYKNAPNLKVRRHNMRRRSKRRQGTVQLYRKCLKIMDSKS</sequence>
<dbReference type="CDD" id="cd04704">
    <property type="entry name" value="PLA2_bee_venom_like"/>
    <property type="match status" value="1"/>
</dbReference>
<keyword evidence="11" id="KW-0732">Signal</keyword>
<reference evidence="13" key="1">
    <citation type="submission" date="2021-01" db="EMBL/GenBank/DDBJ databases">
        <authorList>
            <person name="Zahm M."/>
            <person name="Roques C."/>
            <person name="Cabau C."/>
            <person name="Klopp C."/>
            <person name="Donnadieu C."/>
            <person name="Jouanno E."/>
            <person name="Lampietro C."/>
            <person name="Louis A."/>
            <person name="Herpin A."/>
            <person name="Echchiki A."/>
            <person name="Berthelot C."/>
            <person name="Parey E."/>
            <person name="Roest-Crollius H."/>
            <person name="Braasch I."/>
            <person name="Postlethwait J."/>
            <person name="Bobe J."/>
            <person name="Montfort J."/>
            <person name="Bouchez O."/>
            <person name="Begum T."/>
            <person name="Mejri S."/>
            <person name="Adams A."/>
            <person name="Chen W.-J."/>
            <person name="Guiguen Y."/>
        </authorList>
    </citation>
    <scope>NUCLEOTIDE SEQUENCE</scope>
    <source>
        <tissue evidence="13">Blood</tissue>
    </source>
</reference>
<comment type="subcellular location">
    <subcellularLocation>
        <location evidence="2">Secreted</location>
    </subcellularLocation>
</comment>
<name>A0A8T3CH05_9TELE</name>
<keyword evidence="8" id="KW-0443">Lipid metabolism</keyword>
<dbReference type="Pfam" id="PF05826">
    <property type="entry name" value="Phospholip_A2_2"/>
    <property type="match status" value="2"/>
</dbReference>
<evidence type="ECO:0000256" key="11">
    <source>
        <dbReference type="SAM" id="SignalP"/>
    </source>
</evidence>
<dbReference type="GO" id="GO:0005576">
    <property type="term" value="C:extracellular region"/>
    <property type="evidence" value="ECO:0007669"/>
    <property type="project" value="UniProtKB-SubCell"/>
</dbReference>
<dbReference type="Gene3D" id="1.20.90.10">
    <property type="entry name" value="Phospholipase A2 domain"/>
    <property type="match status" value="2"/>
</dbReference>
<dbReference type="Proteomes" id="UP000829720">
    <property type="component" value="Unassembled WGS sequence"/>
</dbReference>
<evidence type="ECO:0000256" key="10">
    <source>
        <dbReference type="SAM" id="MobiDB-lite"/>
    </source>
</evidence>
<comment type="cofactor">
    <cofactor evidence="1">
        <name>Ca(2+)</name>
        <dbReference type="ChEBI" id="CHEBI:29108"/>
    </cofactor>
</comment>
<dbReference type="GO" id="GO:0006644">
    <property type="term" value="P:phospholipid metabolic process"/>
    <property type="evidence" value="ECO:0007669"/>
    <property type="project" value="InterPro"/>
</dbReference>
<evidence type="ECO:0000313" key="14">
    <source>
        <dbReference type="Proteomes" id="UP000829720"/>
    </source>
</evidence>
<keyword evidence="4" id="KW-0964">Secreted</keyword>
<evidence type="ECO:0000256" key="8">
    <source>
        <dbReference type="ARBA" id="ARBA00023098"/>
    </source>
</evidence>
<evidence type="ECO:0000256" key="3">
    <source>
        <dbReference type="ARBA" id="ARBA00013278"/>
    </source>
</evidence>
<dbReference type="PROSITE" id="PS00118">
    <property type="entry name" value="PA2_HIS"/>
    <property type="match status" value="1"/>
</dbReference>
<dbReference type="FunFam" id="1.20.90.10:FF:000002">
    <property type="entry name" value="Phospholipase A2 group III"/>
    <property type="match status" value="1"/>
</dbReference>
<comment type="caution">
    <text evidence="13">The sequence shown here is derived from an EMBL/GenBank/DDBJ whole genome shotgun (WGS) entry which is preliminary data.</text>
</comment>
<accession>A0A8T3CH05</accession>
<dbReference type="GO" id="GO:0004623">
    <property type="term" value="F:phospholipase A2 activity"/>
    <property type="evidence" value="ECO:0007669"/>
    <property type="project" value="UniProtKB-EC"/>
</dbReference>
<dbReference type="EMBL" id="JAERUA010000025">
    <property type="protein sequence ID" value="KAI1881965.1"/>
    <property type="molecule type" value="Genomic_DNA"/>
</dbReference>
<evidence type="ECO:0000256" key="7">
    <source>
        <dbReference type="ARBA" id="ARBA00022837"/>
    </source>
</evidence>
<dbReference type="EC" id="3.1.1.4" evidence="3"/>
<dbReference type="OrthoDB" id="10059604at2759"/>
<dbReference type="PANTHER" id="PTHR12253">
    <property type="entry name" value="RH14732P"/>
    <property type="match status" value="1"/>
</dbReference>
<dbReference type="GO" id="GO:0050482">
    <property type="term" value="P:arachidonate secretion"/>
    <property type="evidence" value="ECO:0007669"/>
    <property type="project" value="InterPro"/>
</dbReference>
<dbReference type="InterPro" id="IPR016090">
    <property type="entry name" value="PLA2-like_dom"/>
</dbReference>
<keyword evidence="7" id="KW-0106">Calcium</keyword>
<feature type="signal peptide" evidence="11">
    <location>
        <begin position="1"/>
        <end position="25"/>
    </location>
</feature>
<feature type="region of interest" description="Disordered" evidence="10">
    <location>
        <begin position="330"/>
        <end position="406"/>
    </location>
</feature>
<dbReference type="InterPro" id="IPR033113">
    <property type="entry name" value="PLA2_histidine"/>
</dbReference>
<evidence type="ECO:0000256" key="5">
    <source>
        <dbReference type="ARBA" id="ARBA00022723"/>
    </source>
</evidence>
<proteinExistence type="predicted"/>
<dbReference type="InterPro" id="IPR036444">
    <property type="entry name" value="PLipase_A2_dom_sf"/>
</dbReference>
<organism evidence="13 14">
    <name type="scientific">Albula goreensis</name>
    <dbReference type="NCBI Taxonomy" id="1534307"/>
    <lineage>
        <taxon>Eukaryota</taxon>
        <taxon>Metazoa</taxon>
        <taxon>Chordata</taxon>
        <taxon>Craniata</taxon>
        <taxon>Vertebrata</taxon>
        <taxon>Euteleostomi</taxon>
        <taxon>Actinopterygii</taxon>
        <taxon>Neopterygii</taxon>
        <taxon>Teleostei</taxon>
        <taxon>Albuliformes</taxon>
        <taxon>Albulidae</taxon>
        <taxon>Albula</taxon>
    </lineage>
</organism>
<keyword evidence="9" id="KW-1015">Disulfide bond</keyword>
<dbReference type="GO" id="GO:0046872">
    <property type="term" value="F:metal ion binding"/>
    <property type="evidence" value="ECO:0007669"/>
    <property type="project" value="UniProtKB-KW"/>
</dbReference>
<feature type="domain" description="Phospholipase A2-like central" evidence="12">
    <location>
        <begin position="164"/>
        <end position="258"/>
    </location>
</feature>
<evidence type="ECO:0000256" key="1">
    <source>
        <dbReference type="ARBA" id="ARBA00001913"/>
    </source>
</evidence>
<evidence type="ECO:0000256" key="9">
    <source>
        <dbReference type="ARBA" id="ARBA00023157"/>
    </source>
</evidence>
<protein>
    <recommendedName>
        <fullName evidence="3">phospholipase A2</fullName>
        <ecNumber evidence="3">3.1.1.4</ecNumber>
    </recommendedName>
</protein>
<dbReference type="SUPFAM" id="SSF48619">
    <property type="entry name" value="Phospholipase A2, PLA2"/>
    <property type="match status" value="2"/>
</dbReference>
<evidence type="ECO:0000256" key="6">
    <source>
        <dbReference type="ARBA" id="ARBA00022801"/>
    </source>
</evidence>
<feature type="compositionally biased region" description="Basic residues" evidence="10">
    <location>
        <begin position="347"/>
        <end position="374"/>
    </location>
</feature>
<gene>
    <name evidence="13" type="ORF">AGOR_G00245620</name>
</gene>
<keyword evidence="6" id="KW-0378">Hydrolase</keyword>
<evidence type="ECO:0000256" key="2">
    <source>
        <dbReference type="ARBA" id="ARBA00004613"/>
    </source>
</evidence>
<keyword evidence="5" id="KW-0479">Metal-binding</keyword>
<feature type="chain" id="PRO_5035829904" description="phospholipase A2" evidence="11">
    <location>
        <begin position="26"/>
        <end position="566"/>
    </location>
</feature>
<evidence type="ECO:0000259" key="12">
    <source>
        <dbReference type="Pfam" id="PF05826"/>
    </source>
</evidence>
<dbReference type="AlphaFoldDB" id="A0A8T3CH05"/>
<evidence type="ECO:0000256" key="4">
    <source>
        <dbReference type="ARBA" id="ARBA00022525"/>
    </source>
</evidence>
<keyword evidence="14" id="KW-1185">Reference proteome</keyword>